<sequence>MQSYGDAPPPYPGINVQPSAPTIVTSKGDYQGVPVYELGSNNAPVYGQTTYPVSPSMMQPSQTIIRPGNIQVGHNPVHCICPQCHQQIVSRVDYESGSFAWLMCLLLTVIGCIPCCIIPFCASSCQDVTHSCPNCSALIGRRKIL</sequence>
<evidence type="ECO:0000313" key="12">
    <source>
        <dbReference type="Proteomes" id="UP000663828"/>
    </source>
</evidence>
<evidence type="ECO:0000313" key="11">
    <source>
        <dbReference type="EMBL" id="CAF1233793.1"/>
    </source>
</evidence>
<keyword evidence="8" id="KW-0812">Transmembrane</keyword>
<keyword evidence="7 8" id="KW-0472">Membrane</keyword>
<keyword evidence="5" id="KW-0479">Metal-binding</keyword>
<dbReference type="PROSITE" id="PS51837">
    <property type="entry name" value="LITAF"/>
    <property type="match status" value="1"/>
</dbReference>
<reference evidence="11" key="1">
    <citation type="submission" date="2021-02" db="EMBL/GenBank/DDBJ databases">
        <authorList>
            <person name="Nowell W R."/>
        </authorList>
    </citation>
    <scope>NUCLEOTIDE SEQUENCE</scope>
</reference>
<evidence type="ECO:0000256" key="5">
    <source>
        <dbReference type="ARBA" id="ARBA00022723"/>
    </source>
</evidence>
<protein>
    <recommendedName>
        <fullName evidence="9">LITAF domain-containing protein</fullName>
    </recommendedName>
</protein>
<gene>
    <name evidence="10" type="ORF">EDS130_LOCUS12788</name>
    <name evidence="11" type="ORF">XAT740_LOCUS25367</name>
</gene>
<dbReference type="Pfam" id="PF10601">
    <property type="entry name" value="zf-LITAF-like"/>
    <property type="match status" value="1"/>
</dbReference>
<feature type="domain" description="LITAF" evidence="9">
    <location>
        <begin position="60"/>
        <end position="144"/>
    </location>
</feature>
<dbReference type="Proteomes" id="UP000663852">
    <property type="component" value="Unassembled WGS sequence"/>
</dbReference>
<evidence type="ECO:0000256" key="6">
    <source>
        <dbReference type="ARBA" id="ARBA00022833"/>
    </source>
</evidence>
<evidence type="ECO:0000256" key="3">
    <source>
        <dbReference type="ARBA" id="ARBA00004630"/>
    </source>
</evidence>
<dbReference type="PANTHER" id="PTHR23292:SF28">
    <property type="entry name" value="LIPOPOLYSACCHARIDE-INDUCED TUMOR NECROSIS FACTOR-ALPHA FACTOR-LIKE"/>
    <property type="match status" value="1"/>
</dbReference>
<feature type="transmembrane region" description="Helical" evidence="8">
    <location>
        <begin position="99"/>
        <end position="120"/>
    </location>
</feature>
<evidence type="ECO:0000256" key="1">
    <source>
        <dbReference type="ARBA" id="ARBA00004414"/>
    </source>
</evidence>
<comment type="caution">
    <text evidence="11">The sequence shown here is derived from an EMBL/GenBank/DDBJ whole genome shotgun (WGS) entry which is preliminary data.</text>
</comment>
<keyword evidence="8" id="KW-1133">Transmembrane helix</keyword>
<comment type="subcellular location">
    <subcellularLocation>
        <location evidence="2">Endosome membrane</location>
        <topology evidence="2">Peripheral membrane protein</topology>
    </subcellularLocation>
    <subcellularLocation>
        <location evidence="1">Late endosome membrane</location>
    </subcellularLocation>
    <subcellularLocation>
        <location evidence="3">Lysosome membrane</location>
        <topology evidence="3">Peripheral membrane protein</topology>
        <orientation evidence="3">Cytoplasmic side</orientation>
    </subcellularLocation>
</comment>
<name>A0A814YTI9_ADIRI</name>
<dbReference type="GO" id="GO:0008270">
    <property type="term" value="F:zinc ion binding"/>
    <property type="evidence" value="ECO:0007669"/>
    <property type="project" value="TreeGrafter"/>
</dbReference>
<evidence type="ECO:0000313" key="10">
    <source>
        <dbReference type="EMBL" id="CAF0959800.1"/>
    </source>
</evidence>
<keyword evidence="6" id="KW-0862">Zinc</keyword>
<evidence type="ECO:0000256" key="7">
    <source>
        <dbReference type="ARBA" id="ARBA00023136"/>
    </source>
</evidence>
<dbReference type="EMBL" id="CAJNOJ010000049">
    <property type="protein sequence ID" value="CAF0959800.1"/>
    <property type="molecule type" value="Genomic_DNA"/>
</dbReference>
<evidence type="ECO:0000259" key="9">
    <source>
        <dbReference type="PROSITE" id="PS51837"/>
    </source>
</evidence>
<dbReference type="SMART" id="SM00714">
    <property type="entry name" value="LITAF"/>
    <property type="match status" value="1"/>
</dbReference>
<evidence type="ECO:0000256" key="2">
    <source>
        <dbReference type="ARBA" id="ARBA00004481"/>
    </source>
</evidence>
<comment type="similarity">
    <text evidence="4">Belongs to the CDIP1/LITAF family.</text>
</comment>
<dbReference type="GO" id="GO:0005634">
    <property type="term" value="C:nucleus"/>
    <property type="evidence" value="ECO:0007669"/>
    <property type="project" value="TreeGrafter"/>
</dbReference>
<dbReference type="InterPro" id="IPR006629">
    <property type="entry name" value="LITAF"/>
</dbReference>
<dbReference type="Proteomes" id="UP000663828">
    <property type="component" value="Unassembled WGS sequence"/>
</dbReference>
<dbReference type="GO" id="GO:0098560">
    <property type="term" value="C:cytoplasmic side of late endosome membrane"/>
    <property type="evidence" value="ECO:0007669"/>
    <property type="project" value="TreeGrafter"/>
</dbReference>
<dbReference type="AlphaFoldDB" id="A0A814YTI9"/>
<dbReference type="OrthoDB" id="5599753at2759"/>
<keyword evidence="12" id="KW-1185">Reference proteome</keyword>
<dbReference type="PANTHER" id="PTHR23292">
    <property type="entry name" value="LIPOPOLYSACCHARIDE-INDUCED TUMOR NECROSIS FACTOR-ALPHA FACTOR"/>
    <property type="match status" value="1"/>
</dbReference>
<evidence type="ECO:0000256" key="4">
    <source>
        <dbReference type="ARBA" id="ARBA00005975"/>
    </source>
</evidence>
<dbReference type="GO" id="GO:0098574">
    <property type="term" value="C:cytoplasmic side of lysosomal membrane"/>
    <property type="evidence" value="ECO:0007669"/>
    <property type="project" value="TreeGrafter"/>
</dbReference>
<dbReference type="InterPro" id="IPR037519">
    <property type="entry name" value="LITAF_fam"/>
</dbReference>
<evidence type="ECO:0000256" key="8">
    <source>
        <dbReference type="SAM" id="Phobius"/>
    </source>
</evidence>
<organism evidence="11 12">
    <name type="scientific">Adineta ricciae</name>
    <name type="common">Rotifer</name>
    <dbReference type="NCBI Taxonomy" id="249248"/>
    <lineage>
        <taxon>Eukaryota</taxon>
        <taxon>Metazoa</taxon>
        <taxon>Spiralia</taxon>
        <taxon>Gnathifera</taxon>
        <taxon>Rotifera</taxon>
        <taxon>Eurotatoria</taxon>
        <taxon>Bdelloidea</taxon>
        <taxon>Adinetida</taxon>
        <taxon>Adinetidae</taxon>
        <taxon>Adineta</taxon>
    </lineage>
</organism>
<proteinExistence type="inferred from homology"/>
<accession>A0A814YTI9</accession>
<dbReference type="EMBL" id="CAJNOR010002008">
    <property type="protein sequence ID" value="CAF1233793.1"/>
    <property type="molecule type" value="Genomic_DNA"/>
</dbReference>